<feature type="signal peptide" evidence="2">
    <location>
        <begin position="1"/>
        <end position="22"/>
    </location>
</feature>
<evidence type="ECO:0000256" key="2">
    <source>
        <dbReference type="SAM" id="SignalP"/>
    </source>
</evidence>
<proteinExistence type="predicted"/>
<dbReference type="Proteomes" id="UP000029223">
    <property type="component" value="Unassembled WGS sequence"/>
</dbReference>
<name>A0ABQ0JGC4_9VIBR</name>
<feature type="chain" id="PRO_5047125131" evidence="2">
    <location>
        <begin position="23"/>
        <end position="431"/>
    </location>
</feature>
<evidence type="ECO:0000313" key="3">
    <source>
        <dbReference type="EMBL" id="GAL27788.1"/>
    </source>
</evidence>
<protein>
    <submittedName>
        <fullName evidence="3">Uncharacterized protein</fullName>
    </submittedName>
</protein>
<accession>A0ABQ0JGC4</accession>
<gene>
    <name evidence="3" type="ORF">JCM19239_1509</name>
</gene>
<keyword evidence="4" id="KW-1185">Reference proteome</keyword>
<reference evidence="4" key="2">
    <citation type="submission" date="2014-09" db="EMBL/GenBank/DDBJ databases">
        <authorList>
            <consortium name="NBRP consortium"/>
            <person name="Sawabe T."/>
            <person name="Meirelles P."/>
            <person name="Nakanishi M."/>
            <person name="Sayaka M."/>
            <person name="Hattori M."/>
            <person name="Ohkuma M."/>
        </authorList>
    </citation>
    <scope>NUCLEOTIDE SEQUENCE [LARGE SCALE GENOMIC DNA]</scope>
    <source>
        <strain evidence="4">JCM 19239</strain>
    </source>
</reference>
<feature type="region of interest" description="Disordered" evidence="1">
    <location>
        <begin position="372"/>
        <end position="407"/>
    </location>
</feature>
<dbReference type="EMBL" id="BBMS01000033">
    <property type="protein sequence ID" value="GAL27788.1"/>
    <property type="molecule type" value="Genomic_DNA"/>
</dbReference>
<keyword evidence="2" id="KW-0732">Signal</keyword>
<feature type="compositionally biased region" description="Polar residues" evidence="1">
    <location>
        <begin position="373"/>
        <end position="392"/>
    </location>
</feature>
<evidence type="ECO:0000256" key="1">
    <source>
        <dbReference type="SAM" id="MobiDB-lite"/>
    </source>
</evidence>
<evidence type="ECO:0000313" key="4">
    <source>
        <dbReference type="Proteomes" id="UP000029223"/>
    </source>
</evidence>
<organism evidence="3 4">
    <name type="scientific">Vibrio variabilis</name>
    <dbReference type="NCBI Taxonomy" id="990271"/>
    <lineage>
        <taxon>Bacteria</taxon>
        <taxon>Pseudomonadati</taxon>
        <taxon>Pseudomonadota</taxon>
        <taxon>Gammaproteobacteria</taxon>
        <taxon>Vibrionales</taxon>
        <taxon>Vibrionaceae</taxon>
        <taxon>Vibrio</taxon>
    </lineage>
</organism>
<sequence length="431" mass="47185">MKKIILALLVWLTSSILLTAMAAVSLKPLPYQGGSSNNAFNASYVIEQEHFNLTMDGYDADWDTLGDVGIVSVQLSDVGIELKTLLSEQIQVMEENRSFKLRSPRRYYFLKVKKSSQFDLKNAKIITSYKDIHGNYKKRDGSRSLRTISINQSVSSCNYNEPKVNRWTLKTEDLPLNLSCPETIYSKRVGMIREDKDYLYFEFYVVEPQTTNEKQYTIPVITLLAANKKAQAAAMAAICAPNCPNPEDWYGETKAAIQIGISVQVPFISGQASFVSDLNQGIYPSASLGAAPRNRDVELEAFVVFYNTDDLDKIVNGTSATITKDFGRIYGVGLISVTNSDVDVFGVGATIGVIGVPDSDISLSYGFEPNPGTIPNSPLTGGSNGKSGSDRNTGGFGPNDGADPNDDSWSMMIATTIAGVMMPIMKHMTKE</sequence>
<comment type="caution">
    <text evidence="3">The sequence shown here is derived from an EMBL/GenBank/DDBJ whole genome shotgun (WGS) entry which is preliminary data.</text>
</comment>
<reference evidence="4" key="1">
    <citation type="submission" date="2014-09" db="EMBL/GenBank/DDBJ databases">
        <title>Vibrio variabilis JCM 19239. (C206) whole genome shotgun sequence.</title>
        <authorList>
            <person name="Sawabe T."/>
            <person name="Meirelles P."/>
            <person name="Nakanishi M."/>
            <person name="Sayaka M."/>
            <person name="Hattori M."/>
            <person name="Ohkuma M."/>
        </authorList>
    </citation>
    <scope>NUCLEOTIDE SEQUENCE [LARGE SCALE GENOMIC DNA]</scope>
    <source>
        <strain evidence="4">JCM 19239</strain>
    </source>
</reference>